<proteinExistence type="inferred from homology"/>
<dbReference type="InterPro" id="IPR039425">
    <property type="entry name" value="RNA_pol_sigma-70-like"/>
</dbReference>
<evidence type="ECO:0000256" key="2">
    <source>
        <dbReference type="ARBA" id="ARBA00023015"/>
    </source>
</evidence>
<dbReference type="CDD" id="cd06171">
    <property type="entry name" value="Sigma70_r4"/>
    <property type="match status" value="1"/>
</dbReference>
<dbReference type="InterPro" id="IPR013324">
    <property type="entry name" value="RNA_pol_sigma_r3/r4-like"/>
</dbReference>
<keyword evidence="8" id="KW-1185">Reference proteome</keyword>
<reference evidence="7 8" key="1">
    <citation type="submission" date="2019-02" db="EMBL/GenBank/DDBJ databases">
        <title>Pedobacter sp. RP-3-8 sp. nov., isolated from Arctic soil.</title>
        <authorList>
            <person name="Dahal R.H."/>
        </authorList>
    </citation>
    <scope>NUCLEOTIDE SEQUENCE [LARGE SCALE GENOMIC DNA]</scope>
    <source>
        <strain evidence="7 8">RP-3-8</strain>
    </source>
</reference>
<dbReference type="PANTHER" id="PTHR43133">
    <property type="entry name" value="RNA POLYMERASE ECF-TYPE SIGMA FACTO"/>
    <property type="match status" value="1"/>
</dbReference>
<dbReference type="GO" id="GO:0003677">
    <property type="term" value="F:DNA binding"/>
    <property type="evidence" value="ECO:0007669"/>
    <property type="project" value="InterPro"/>
</dbReference>
<evidence type="ECO:0000256" key="3">
    <source>
        <dbReference type="ARBA" id="ARBA00023082"/>
    </source>
</evidence>
<dbReference type="SUPFAM" id="SSF88659">
    <property type="entry name" value="Sigma3 and sigma4 domains of RNA polymerase sigma factors"/>
    <property type="match status" value="1"/>
</dbReference>
<dbReference type="Pfam" id="PF08281">
    <property type="entry name" value="Sigma70_r4_2"/>
    <property type="match status" value="1"/>
</dbReference>
<dbReference type="PRINTS" id="PR00038">
    <property type="entry name" value="HTHLUXR"/>
</dbReference>
<comment type="similarity">
    <text evidence="1">Belongs to the sigma-70 factor family. ECF subfamily.</text>
</comment>
<dbReference type="InterPro" id="IPR013249">
    <property type="entry name" value="RNA_pol_sigma70_r4_t2"/>
</dbReference>
<dbReference type="GO" id="GO:0006352">
    <property type="term" value="P:DNA-templated transcription initiation"/>
    <property type="evidence" value="ECO:0007669"/>
    <property type="project" value="InterPro"/>
</dbReference>
<evidence type="ECO:0000313" key="7">
    <source>
        <dbReference type="EMBL" id="TCC87433.1"/>
    </source>
</evidence>
<dbReference type="AlphaFoldDB" id="A0A4R0MLK1"/>
<gene>
    <name evidence="7" type="ORF">EZ444_22675</name>
</gene>
<sequence length="237" mass="27926">MNFIFLGMNLTDDVLFYAIIEKRNHPQNAENYIFASGGHLLMTQYKLYGDQELVQLMQNSDERVLVEIYDRYWDKMLAVAFNRLGNQEEAEECVQDVLHKLWKLRHDFSLAKIMLSNYLARAIRNQSFNMLDRRYRERIKFESYAPPEDINSFSPEHELMIRELKQQIDNSINALPPQCQLVFRLSRQDGLSNKEIAEKLNLSENTIKSHLKKANKDIQGNIGLLMVLISIHMFLQR</sequence>
<accession>A0A4R0MLK1</accession>
<keyword evidence="3" id="KW-0731">Sigma factor</keyword>
<dbReference type="InterPro" id="IPR000792">
    <property type="entry name" value="Tscrpt_reg_LuxR_C"/>
</dbReference>
<dbReference type="InterPro" id="IPR036388">
    <property type="entry name" value="WH-like_DNA-bd_sf"/>
</dbReference>
<dbReference type="NCBIfam" id="TIGR02937">
    <property type="entry name" value="sigma70-ECF"/>
    <property type="match status" value="1"/>
</dbReference>
<name>A0A4R0MLK1_9SPHI</name>
<dbReference type="InterPro" id="IPR007627">
    <property type="entry name" value="RNA_pol_sigma70_r2"/>
</dbReference>
<evidence type="ECO:0000259" key="6">
    <source>
        <dbReference type="Pfam" id="PF08281"/>
    </source>
</evidence>
<organism evidence="7 8">
    <name type="scientific">Pedobacter hiemivivus</name>
    <dbReference type="NCBI Taxonomy" id="2530454"/>
    <lineage>
        <taxon>Bacteria</taxon>
        <taxon>Pseudomonadati</taxon>
        <taxon>Bacteroidota</taxon>
        <taxon>Sphingobacteriia</taxon>
        <taxon>Sphingobacteriales</taxon>
        <taxon>Sphingobacteriaceae</taxon>
        <taxon>Pedobacter</taxon>
    </lineage>
</organism>
<dbReference type="NCBIfam" id="TIGR02985">
    <property type="entry name" value="Sig70_bacteroi1"/>
    <property type="match status" value="1"/>
</dbReference>
<dbReference type="RefSeq" id="WP_131611647.1">
    <property type="nucleotide sequence ID" value="NZ_SJSM01000023.1"/>
</dbReference>
<dbReference type="InterPro" id="IPR013325">
    <property type="entry name" value="RNA_pol_sigma_r2"/>
</dbReference>
<keyword evidence="2" id="KW-0805">Transcription regulation</keyword>
<dbReference type="EMBL" id="SJSM01000023">
    <property type="protein sequence ID" value="TCC87433.1"/>
    <property type="molecule type" value="Genomic_DNA"/>
</dbReference>
<dbReference type="OrthoDB" id="1097528at2"/>
<keyword evidence="4" id="KW-0804">Transcription</keyword>
<evidence type="ECO:0000313" key="8">
    <source>
        <dbReference type="Proteomes" id="UP000291117"/>
    </source>
</evidence>
<dbReference type="InterPro" id="IPR014284">
    <property type="entry name" value="RNA_pol_sigma-70_dom"/>
</dbReference>
<protein>
    <submittedName>
        <fullName evidence="7">RNA polymerase sigma-70 factor</fullName>
    </submittedName>
</protein>
<dbReference type="Gene3D" id="1.10.1740.10">
    <property type="match status" value="1"/>
</dbReference>
<dbReference type="Proteomes" id="UP000291117">
    <property type="component" value="Unassembled WGS sequence"/>
</dbReference>
<dbReference type="SUPFAM" id="SSF88946">
    <property type="entry name" value="Sigma2 domain of RNA polymerase sigma factors"/>
    <property type="match status" value="1"/>
</dbReference>
<feature type="domain" description="RNA polymerase sigma-70 region 2" evidence="5">
    <location>
        <begin position="69"/>
        <end position="136"/>
    </location>
</feature>
<dbReference type="InterPro" id="IPR014327">
    <property type="entry name" value="RNA_pol_sigma70_bacteroid"/>
</dbReference>
<comment type="caution">
    <text evidence="7">The sequence shown here is derived from an EMBL/GenBank/DDBJ whole genome shotgun (WGS) entry which is preliminary data.</text>
</comment>
<evidence type="ECO:0000259" key="5">
    <source>
        <dbReference type="Pfam" id="PF04542"/>
    </source>
</evidence>
<dbReference type="Pfam" id="PF04542">
    <property type="entry name" value="Sigma70_r2"/>
    <property type="match status" value="1"/>
</dbReference>
<feature type="domain" description="RNA polymerase sigma factor 70 region 4 type 2" evidence="6">
    <location>
        <begin position="166"/>
        <end position="214"/>
    </location>
</feature>
<evidence type="ECO:0000256" key="4">
    <source>
        <dbReference type="ARBA" id="ARBA00023163"/>
    </source>
</evidence>
<evidence type="ECO:0000256" key="1">
    <source>
        <dbReference type="ARBA" id="ARBA00010641"/>
    </source>
</evidence>
<dbReference type="PANTHER" id="PTHR43133:SF46">
    <property type="entry name" value="RNA POLYMERASE SIGMA-70 FACTOR ECF SUBFAMILY"/>
    <property type="match status" value="1"/>
</dbReference>
<dbReference type="Gene3D" id="1.10.10.10">
    <property type="entry name" value="Winged helix-like DNA-binding domain superfamily/Winged helix DNA-binding domain"/>
    <property type="match status" value="1"/>
</dbReference>
<dbReference type="GO" id="GO:0016987">
    <property type="term" value="F:sigma factor activity"/>
    <property type="evidence" value="ECO:0007669"/>
    <property type="project" value="UniProtKB-KW"/>
</dbReference>